<proteinExistence type="predicted"/>
<accession>A0A6J6PRT7</accession>
<reference evidence="1" key="1">
    <citation type="submission" date="2020-05" db="EMBL/GenBank/DDBJ databases">
        <authorList>
            <person name="Chiriac C."/>
            <person name="Salcher M."/>
            <person name="Ghai R."/>
            <person name="Kavagutti S V."/>
        </authorList>
    </citation>
    <scope>NUCLEOTIDE SEQUENCE</scope>
</reference>
<gene>
    <name evidence="1" type="ORF">UFOPK2593_00636</name>
</gene>
<organism evidence="1">
    <name type="scientific">freshwater metagenome</name>
    <dbReference type="NCBI Taxonomy" id="449393"/>
    <lineage>
        <taxon>unclassified sequences</taxon>
        <taxon>metagenomes</taxon>
        <taxon>ecological metagenomes</taxon>
    </lineage>
</organism>
<protein>
    <submittedName>
        <fullName evidence="1">Unannotated protein</fullName>
    </submittedName>
</protein>
<dbReference type="EMBL" id="CAEZXW010000030">
    <property type="protein sequence ID" value="CAB4701192.1"/>
    <property type="molecule type" value="Genomic_DNA"/>
</dbReference>
<name>A0A6J6PRT7_9ZZZZ</name>
<dbReference type="AlphaFoldDB" id="A0A6J6PRT7"/>
<dbReference type="Gene3D" id="3.30.1460.10">
    <property type="match status" value="1"/>
</dbReference>
<sequence>MIRCYRAVQKYDRSRELMSAADLTLLFERHCTDVGIAFERVDDSTFIATLKGEQKLAITVAFKMGTYALAVNVFVMRKPDENVELVHRYLLETNLKIFGLSYAVNHLGDIYLTGRLPLTLNEDDLDRLFGAVLRYADESFNKLVELGFESAIRREWAWRESRGESLENLQAFAHMIGE</sequence>
<dbReference type="SUPFAM" id="SSF69635">
    <property type="entry name" value="Type III secretory system chaperone-like"/>
    <property type="match status" value="1"/>
</dbReference>
<dbReference type="InterPro" id="IPR019660">
    <property type="entry name" value="Put_sensory_transdc_reg_YbjN"/>
</dbReference>
<evidence type="ECO:0000313" key="1">
    <source>
        <dbReference type="EMBL" id="CAB4701192.1"/>
    </source>
</evidence>
<dbReference type="Pfam" id="PF10722">
    <property type="entry name" value="YbjN"/>
    <property type="match status" value="1"/>
</dbReference>